<evidence type="ECO:0000313" key="2">
    <source>
        <dbReference type="Proteomes" id="UP000035287"/>
    </source>
</evidence>
<accession>A0A0G3XIQ9</accession>
<organism evidence="1 2">
    <name type="scientific">Croceicoccus naphthovorans</name>
    <dbReference type="NCBI Taxonomy" id="1348774"/>
    <lineage>
        <taxon>Bacteria</taxon>
        <taxon>Pseudomonadati</taxon>
        <taxon>Pseudomonadota</taxon>
        <taxon>Alphaproteobacteria</taxon>
        <taxon>Sphingomonadales</taxon>
        <taxon>Erythrobacteraceae</taxon>
        <taxon>Croceicoccus</taxon>
    </lineage>
</organism>
<gene>
    <name evidence="1" type="ORF">AB433_11900</name>
</gene>
<dbReference type="AlphaFoldDB" id="A0A0G3XIQ9"/>
<keyword evidence="2" id="KW-1185">Reference proteome</keyword>
<name>A0A0G3XIQ9_9SPHN</name>
<sequence length="371" mass="39708">MKEYITGGACALLATLPAPAALAETATLAETSTVADAGEGDPIVVETALMHPTAGLMHDHMHDGGEAMIGLRFERRRYSGANVAGTDTLTDAEVLAAGYGARARTMEMDMIMLDLMVAPSDKVTLMVMPHYMWHRMEMVGIDPMAGMPMEGEMDHHHGMALGYGEVHEHAAEGFGDTLVSASYTLAKTHAFRAHATLGLWVPTGSVEKKNADGTYVHYGMQPGSGTWDLEPSLTVSGTTGAVGWGGQAAYRWRTAEFNDAGFSFGDRFQASGWTSYRLSASLGAVARVEYVHEGQVLGHYDGPHAHTSPANFQQNYGGDTVSVGLGANWLLPVGERAPQLSAEFALPVHQDLNGVQLPQDWRLSVGLSQTF</sequence>
<dbReference type="EMBL" id="CP011770">
    <property type="protein sequence ID" value="AKM10504.1"/>
    <property type="molecule type" value="Genomic_DNA"/>
</dbReference>
<dbReference type="RefSeq" id="WP_047821191.1">
    <property type="nucleotide sequence ID" value="NZ_CP011770.1"/>
</dbReference>
<reference evidence="1 2" key="1">
    <citation type="submission" date="2015-06" db="EMBL/GenBank/DDBJ databases">
        <authorList>
            <person name="Zeng Y."/>
            <person name="Huang Y."/>
        </authorList>
    </citation>
    <scope>NUCLEOTIDE SEQUENCE [LARGE SCALE GENOMIC DNA]</scope>
    <source>
        <strain evidence="1 2">PQ-2</strain>
    </source>
</reference>
<protein>
    <submittedName>
        <fullName evidence="1">Uncharacterized protein</fullName>
    </submittedName>
</protein>
<dbReference type="KEGG" id="cna:AB433_11900"/>
<dbReference type="PATRIC" id="fig|1348774.3.peg.2504"/>
<dbReference type="Proteomes" id="UP000035287">
    <property type="component" value="Chromosome"/>
</dbReference>
<dbReference type="STRING" id="1348774.AB433_11900"/>
<proteinExistence type="predicted"/>
<evidence type="ECO:0000313" key="1">
    <source>
        <dbReference type="EMBL" id="AKM10504.1"/>
    </source>
</evidence>
<dbReference type="OrthoDB" id="5450709at2"/>